<proteinExistence type="predicted"/>
<sequence length="87" mass="9931">MKAFIHNIPEPPSFLSDKIELRGNVYDDAGQLYKSDELIATLTNNTENWHWHVHIPNGKLGSINKGECPTYHEAFNEVNAYLDQATF</sequence>
<evidence type="ECO:0000313" key="2">
    <source>
        <dbReference type="Proteomes" id="UP000515237"/>
    </source>
</evidence>
<name>A0A7G7GE31_9BACT</name>
<dbReference type="AlphaFoldDB" id="A0A7G7GE31"/>
<dbReference type="Proteomes" id="UP000515237">
    <property type="component" value="Chromosome"/>
</dbReference>
<dbReference type="KEGG" id="aswu:HUW51_22870"/>
<protein>
    <submittedName>
        <fullName evidence="1">Uncharacterized protein</fullName>
    </submittedName>
</protein>
<dbReference type="RefSeq" id="WP_185271906.1">
    <property type="nucleotide sequence ID" value="NZ_CP055156.1"/>
</dbReference>
<reference evidence="1 2" key="1">
    <citation type="journal article" date="2018" name="Int. J. Syst. Evol. Microbiol.">
        <title>Adhaeribacter swui sp. nov., isolated from wet mud.</title>
        <authorList>
            <person name="Kim D.U."/>
            <person name="Kim K.W."/>
            <person name="Kang M.S."/>
            <person name="Kim J.Y."/>
            <person name="Jang J.H."/>
            <person name="Kim M.K."/>
        </authorList>
    </citation>
    <scope>NUCLEOTIDE SEQUENCE [LARGE SCALE GENOMIC DNA]</scope>
    <source>
        <strain evidence="1 2">KCTC 52873</strain>
    </source>
</reference>
<evidence type="ECO:0000313" key="1">
    <source>
        <dbReference type="EMBL" id="QNF35415.1"/>
    </source>
</evidence>
<dbReference type="EMBL" id="CP055156">
    <property type="protein sequence ID" value="QNF35415.1"/>
    <property type="molecule type" value="Genomic_DNA"/>
</dbReference>
<gene>
    <name evidence="1" type="ORF">HUW51_22870</name>
</gene>
<accession>A0A7G7GE31</accession>
<keyword evidence="2" id="KW-1185">Reference proteome</keyword>
<organism evidence="1 2">
    <name type="scientific">Adhaeribacter swui</name>
    <dbReference type="NCBI Taxonomy" id="2086471"/>
    <lineage>
        <taxon>Bacteria</taxon>
        <taxon>Pseudomonadati</taxon>
        <taxon>Bacteroidota</taxon>
        <taxon>Cytophagia</taxon>
        <taxon>Cytophagales</taxon>
        <taxon>Hymenobacteraceae</taxon>
        <taxon>Adhaeribacter</taxon>
    </lineage>
</organism>